<evidence type="ECO:0000313" key="2">
    <source>
        <dbReference type="Proteomes" id="UP000805193"/>
    </source>
</evidence>
<comment type="caution">
    <text evidence="1">The sequence shown here is derived from an EMBL/GenBank/DDBJ whole genome shotgun (WGS) entry which is preliminary data.</text>
</comment>
<accession>A0AC60PVZ1</accession>
<reference evidence="1 2" key="1">
    <citation type="journal article" date="2020" name="Cell">
        <title>Large-Scale Comparative Analyses of Tick Genomes Elucidate Their Genetic Diversity and Vector Capacities.</title>
        <authorList>
            <consortium name="Tick Genome and Microbiome Consortium (TIGMIC)"/>
            <person name="Jia N."/>
            <person name="Wang J."/>
            <person name="Shi W."/>
            <person name="Du L."/>
            <person name="Sun Y."/>
            <person name="Zhan W."/>
            <person name="Jiang J.F."/>
            <person name="Wang Q."/>
            <person name="Zhang B."/>
            <person name="Ji P."/>
            <person name="Bell-Sakyi L."/>
            <person name="Cui X.M."/>
            <person name="Yuan T.T."/>
            <person name="Jiang B.G."/>
            <person name="Yang W.F."/>
            <person name="Lam T.T."/>
            <person name="Chang Q.C."/>
            <person name="Ding S.J."/>
            <person name="Wang X.J."/>
            <person name="Zhu J.G."/>
            <person name="Ruan X.D."/>
            <person name="Zhao L."/>
            <person name="Wei J.T."/>
            <person name="Ye R.Z."/>
            <person name="Que T.C."/>
            <person name="Du C.H."/>
            <person name="Zhou Y.H."/>
            <person name="Cheng J.X."/>
            <person name="Dai P.F."/>
            <person name="Guo W.B."/>
            <person name="Han X.H."/>
            <person name="Huang E.J."/>
            <person name="Li L.F."/>
            <person name="Wei W."/>
            <person name="Gao Y.C."/>
            <person name="Liu J.Z."/>
            <person name="Shao H.Z."/>
            <person name="Wang X."/>
            <person name="Wang C.C."/>
            <person name="Yang T.C."/>
            <person name="Huo Q.B."/>
            <person name="Li W."/>
            <person name="Chen H.Y."/>
            <person name="Chen S.E."/>
            <person name="Zhou L.G."/>
            <person name="Ni X.B."/>
            <person name="Tian J.H."/>
            <person name="Sheng Y."/>
            <person name="Liu T."/>
            <person name="Pan Y.S."/>
            <person name="Xia L.Y."/>
            <person name="Li J."/>
            <person name="Zhao F."/>
            <person name="Cao W.C."/>
        </authorList>
    </citation>
    <scope>NUCLEOTIDE SEQUENCE [LARGE SCALE GENOMIC DNA]</scope>
    <source>
        <strain evidence="1">Iper-2018</strain>
    </source>
</reference>
<name>A0AC60PVZ1_IXOPE</name>
<proteinExistence type="predicted"/>
<evidence type="ECO:0000313" key="1">
    <source>
        <dbReference type="EMBL" id="KAG0424934.1"/>
    </source>
</evidence>
<dbReference type="EMBL" id="JABSTQ010009916">
    <property type="protein sequence ID" value="KAG0424934.1"/>
    <property type="molecule type" value="Genomic_DNA"/>
</dbReference>
<dbReference type="Proteomes" id="UP000805193">
    <property type="component" value="Unassembled WGS sequence"/>
</dbReference>
<keyword evidence="2" id="KW-1185">Reference proteome</keyword>
<sequence length="108" mass="12121">MDSDPEAIVYRAATLVAKHISVKNHSFGQHGRIPHTLNEILRKKKTFPSLFVLNVYSAPSKKADDFKALFHDVIQVAQPRTNSLVVVGNFNAAHPTWGYVNENPKGRR</sequence>
<gene>
    <name evidence="1" type="ORF">HPB47_027859</name>
</gene>
<protein>
    <submittedName>
        <fullName evidence="1">Uncharacterized protein</fullName>
    </submittedName>
</protein>
<organism evidence="1 2">
    <name type="scientific">Ixodes persulcatus</name>
    <name type="common">Taiga tick</name>
    <dbReference type="NCBI Taxonomy" id="34615"/>
    <lineage>
        <taxon>Eukaryota</taxon>
        <taxon>Metazoa</taxon>
        <taxon>Ecdysozoa</taxon>
        <taxon>Arthropoda</taxon>
        <taxon>Chelicerata</taxon>
        <taxon>Arachnida</taxon>
        <taxon>Acari</taxon>
        <taxon>Parasitiformes</taxon>
        <taxon>Ixodida</taxon>
        <taxon>Ixodoidea</taxon>
        <taxon>Ixodidae</taxon>
        <taxon>Ixodinae</taxon>
        <taxon>Ixodes</taxon>
    </lineage>
</organism>